<dbReference type="RefSeq" id="WP_139001289.1">
    <property type="nucleotide sequence ID" value="NZ_BAABAV010000001.1"/>
</dbReference>
<evidence type="ECO:0000313" key="8">
    <source>
        <dbReference type="EMBL" id="GAA4268768.1"/>
    </source>
</evidence>
<dbReference type="Gene3D" id="3.40.390.30">
    <property type="entry name" value="Metalloproteases ('zincins'), catalytic domain"/>
    <property type="match status" value="1"/>
</dbReference>
<name>A0ABP8E943_9FLAO</name>
<dbReference type="InterPro" id="IPR002036">
    <property type="entry name" value="YbeY"/>
</dbReference>
<accession>A0ABP8E943</accession>
<reference evidence="9" key="1">
    <citation type="journal article" date="2019" name="Int. J. Syst. Evol. Microbiol.">
        <title>The Global Catalogue of Microorganisms (GCM) 10K type strain sequencing project: providing services to taxonomists for standard genome sequencing and annotation.</title>
        <authorList>
            <consortium name="The Broad Institute Genomics Platform"/>
            <consortium name="The Broad Institute Genome Sequencing Center for Infectious Disease"/>
            <person name="Wu L."/>
            <person name="Ma J."/>
        </authorList>
    </citation>
    <scope>NUCLEOTIDE SEQUENCE [LARGE SCALE GENOMIC DNA]</scope>
    <source>
        <strain evidence="9">JCM 17452</strain>
    </source>
</reference>
<dbReference type="EMBL" id="BAABAV010000001">
    <property type="protein sequence ID" value="GAA4268768.1"/>
    <property type="molecule type" value="Genomic_DNA"/>
</dbReference>
<dbReference type="InterPro" id="IPR023091">
    <property type="entry name" value="MetalPrtase_cat_dom_sf_prd"/>
</dbReference>
<comment type="caution">
    <text evidence="8">The sequence shown here is derived from an EMBL/GenBank/DDBJ whole genome shotgun (WGS) entry which is preliminary data.</text>
</comment>
<feature type="binding site" evidence="7">
    <location>
        <position position="115"/>
    </location>
    <ligand>
        <name>Zn(2+)</name>
        <dbReference type="ChEBI" id="CHEBI:29105"/>
        <note>catalytic</note>
    </ligand>
</feature>
<evidence type="ECO:0000256" key="1">
    <source>
        <dbReference type="ARBA" id="ARBA00010875"/>
    </source>
</evidence>
<feature type="binding site" evidence="7">
    <location>
        <position position="105"/>
    </location>
    <ligand>
        <name>Zn(2+)</name>
        <dbReference type="ChEBI" id="CHEBI:29105"/>
        <note>catalytic</note>
    </ligand>
</feature>
<comment type="subcellular location">
    <subcellularLocation>
        <location evidence="7">Cytoplasm</location>
    </subcellularLocation>
</comment>
<evidence type="ECO:0000313" key="9">
    <source>
        <dbReference type="Proteomes" id="UP001500027"/>
    </source>
</evidence>
<feature type="binding site" evidence="7">
    <location>
        <position position="109"/>
    </location>
    <ligand>
        <name>Zn(2+)</name>
        <dbReference type="ChEBI" id="CHEBI:29105"/>
        <note>catalytic</note>
    </ligand>
</feature>
<dbReference type="EC" id="3.1.-.-" evidence="7"/>
<keyword evidence="7" id="KW-0963">Cytoplasm</keyword>
<keyword evidence="9" id="KW-1185">Reference proteome</keyword>
<protein>
    <recommendedName>
        <fullName evidence="7">Endoribonuclease YbeY</fullName>
        <ecNumber evidence="7">3.1.-.-</ecNumber>
    </recommendedName>
</protein>
<proteinExistence type="inferred from homology"/>
<evidence type="ECO:0000256" key="2">
    <source>
        <dbReference type="ARBA" id="ARBA00022722"/>
    </source>
</evidence>
<evidence type="ECO:0000256" key="5">
    <source>
        <dbReference type="ARBA" id="ARBA00022801"/>
    </source>
</evidence>
<keyword evidence="3 7" id="KW-0479">Metal-binding</keyword>
<keyword evidence="7" id="KW-0690">Ribosome biogenesis</keyword>
<keyword evidence="4 7" id="KW-0255">Endonuclease</keyword>
<sequence length="138" mass="16360">MINFNYETDFKLHSEEAISNWIVEAIRLENHKLEEINYVFCNDEYLHKLNVEFLNHDTLTDIISFDYSIGKIVQGDIFISIERVADNAKDFNVPFEEELHRVIIHGVLHYCGYKDKSDSEMALMRKKENHYLAFLTKN</sequence>
<comment type="function">
    <text evidence="7">Single strand-specific metallo-endoribonuclease involved in late-stage 70S ribosome quality control and in maturation of the 3' terminus of the 16S rRNA.</text>
</comment>
<evidence type="ECO:0000256" key="4">
    <source>
        <dbReference type="ARBA" id="ARBA00022759"/>
    </source>
</evidence>
<evidence type="ECO:0000256" key="6">
    <source>
        <dbReference type="ARBA" id="ARBA00022833"/>
    </source>
</evidence>
<comment type="similarity">
    <text evidence="1 7">Belongs to the endoribonuclease YbeY family.</text>
</comment>
<dbReference type="Pfam" id="PF02130">
    <property type="entry name" value="YbeY"/>
    <property type="match status" value="1"/>
</dbReference>
<gene>
    <name evidence="7 8" type="primary">ybeY</name>
    <name evidence="8" type="ORF">GCM10022257_08690</name>
</gene>
<dbReference type="PANTHER" id="PTHR46986:SF1">
    <property type="entry name" value="ENDORIBONUCLEASE YBEY, CHLOROPLASTIC"/>
    <property type="match status" value="1"/>
</dbReference>
<keyword evidence="7" id="KW-0698">rRNA processing</keyword>
<keyword evidence="6 7" id="KW-0862">Zinc</keyword>
<evidence type="ECO:0000256" key="7">
    <source>
        <dbReference type="HAMAP-Rule" id="MF_00009"/>
    </source>
</evidence>
<dbReference type="PANTHER" id="PTHR46986">
    <property type="entry name" value="ENDORIBONUCLEASE YBEY, CHLOROPLASTIC"/>
    <property type="match status" value="1"/>
</dbReference>
<keyword evidence="5 7" id="KW-0378">Hydrolase</keyword>
<comment type="cofactor">
    <cofactor evidence="7">
        <name>Zn(2+)</name>
        <dbReference type="ChEBI" id="CHEBI:29105"/>
    </cofactor>
    <text evidence="7">Binds 1 zinc ion.</text>
</comment>
<keyword evidence="2 7" id="KW-0540">Nuclease</keyword>
<dbReference type="HAMAP" id="MF_00009">
    <property type="entry name" value="Endoribonucl_YbeY"/>
    <property type="match status" value="1"/>
</dbReference>
<organism evidence="8 9">
    <name type="scientific">Hyunsoonleella aestuarii</name>
    <dbReference type="NCBI Taxonomy" id="912802"/>
    <lineage>
        <taxon>Bacteria</taxon>
        <taxon>Pseudomonadati</taxon>
        <taxon>Bacteroidota</taxon>
        <taxon>Flavobacteriia</taxon>
        <taxon>Flavobacteriales</taxon>
        <taxon>Flavobacteriaceae</taxon>
    </lineage>
</organism>
<dbReference type="NCBIfam" id="TIGR00043">
    <property type="entry name" value="rRNA maturation RNase YbeY"/>
    <property type="match status" value="1"/>
</dbReference>
<evidence type="ECO:0000256" key="3">
    <source>
        <dbReference type="ARBA" id="ARBA00022723"/>
    </source>
</evidence>
<dbReference type="Proteomes" id="UP001500027">
    <property type="component" value="Unassembled WGS sequence"/>
</dbReference>
<dbReference type="SUPFAM" id="SSF55486">
    <property type="entry name" value="Metalloproteases ('zincins'), catalytic domain"/>
    <property type="match status" value="1"/>
</dbReference>